<evidence type="ECO:0000313" key="3">
    <source>
        <dbReference type="Proteomes" id="UP000472856"/>
    </source>
</evidence>
<evidence type="ECO:0000313" key="2">
    <source>
        <dbReference type="EMBL" id="NGE87312.1"/>
    </source>
</evidence>
<proteinExistence type="predicted"/>
<comment type="caution">
    <text evidence="2">The sequence shown here is derived from an EMBL/GenBank/DDBJ whole genome shotgun (WGS) entry which is preliminary data.</text>
</comment>
<dbReference type="InterPro" id="IPR020353">
    <property type="entry name" value="Toxin_YafO"/>
</dbReference>
<sequence>MGFKIVRSSLINEVIAETPVAEYPITEFEDYKRICIEEGDIPAPSETDQNIYSSYLETIGRDRFMTSPIEAREQELHHTHIWQEGCVWEEDDEDDDSLKVQWACTSDSYVVYSYFIDRDGDHHFYIIDYCNDGAHGLISNRSQVLDWANQAERYKLRNC</sequence>
<dbReference type="AlphaFoldDB" id="A0A2X7EBW0"/>
<dbReference type="RefSeq" id="WP_000505910.1">
    <property type="nucleotide sequence ID" value="NZ_AP028869.1"/>
</dbReference>
<dbReference type="Proteomes" id="UP000472856">
    <property type="component" value="Unassembled WGS sequence"/>
</dbReference>
<accession>A0A2X7EBW0</accession>
<dbReference type="EMBL" id="JAAJRI010000002">
    <property type="protein sequence ID" value="NGE87312.1"/>
    <property type="molecule type" value="Genomic_DNA"/>
</dbReference>
<reference evidence="2 3" key="1">
    <citation type="submission" date="2020-02" db="EMBL/GenBank/DDBJ databases">
        <title>WGS of Carbapenem-Resistant Enterobacteriaceae.</title>
        <authorList>
            <person name="Tokajian S."/>
            <person name="El Chaar M."/>
            <person name="El Khoury M."/>
        </authorList>
    </citation>
    <scope>NUCLEOTIDE SEQUENCE [LARGE SCALE GENOMIC DNA]</scope>
    <source>
        <strain evidence="2 3">ECM_75</strain>
    </source>
</reference>
<name>A0A2X7EBW0_ECOLX</name>
<evidence type="ECO:0000313" key="1">
    <source>
        <dbReference type="EMBL" id="EMM0024475.1"/>
    </source>
</evidence>
<dbReference type="EMBL" id="ABLFQU030000008">
    <property type="protein sequence ID" value="EMM0024475.1"/>
    <property type="molecule type" value="Genomic_DNA"/>
</dbReference>
<protein>
    <submittedName>
        <fullName evidence="1">Type II toxin-antitoxin system YafO family toxin</fullName>
    </submittedName>
</protein>
<reference evidence="1" key="2">
    <citation type="submission" date="2024-02" db="EMBL/GenBank/DDBJ databases">
        <authorList>
            <consortium name="Clinical and Environmental Microbiology Branch: Whole genome sequencing antimicrobial resistance pathogens in the healthcare setting"/>
        </authorList>
    </citation>
    <scope>NUCLEOTIDE SEQUENCE</scope>
    <source>
        <strain evidence="1">2023CK-00345</strain>
    </source>
</reference>
<gene>
    <name evidence="2" type="ORF">G5603_03775</name>
    <name evidence="1" type="ORF">P6223_000989</name>
</gene>
<organism evidence="2 3">
    <name type="scientific">Escherichia coli</name>
    <dbReference type="NCBI Taxonomy" id="562"/>
    <lineage>
        <taxon>Bacteria</taxon>
        <taxon>Pseudomonadati</taxon>
        <taxon>Pseudomonadota</taxon>
        <taxon>Gammaproteobacteria</taxon>
        <taxon>Enterobacterales</taxon>
        <taxon>Enterobacteriaceae</taxon>
        <taxon>Escherichia</taxon>
    </lineage>
</organism>
<dbReference type="Pfam" id="PF13957">
    <property type="entry name" value="YafO_toxin"/>
    <property type="match status" value="1"/>
</dbReference>